<organism evidence="2 3">
    <name type="scientific">candidate division TA06 bacterium DG_78</name>
    <dbReference type="NCBI Taxonomy" id="1703772"/>
    <lineage>
        <taxon>Bacteria</taxon>
        <taxon>Bacteria division TA06</taxon>
    </lineage>
</organism>
<dbReference type="SUPFAM" id="SSF53244">
    <property type="entry name" value="MurD-like peptide ligases, peptide-binding domain"/>
    <property type="match status" value="1"/>
</dbReference>
<evidence type="ECO:0000313" key="2">
    <source>
        <dbReference type="EMBL" id="KPJ72415.1"/>
    </source>
</evidence>
<dbReference type="PANTHER" id="PTHR23135">
    <property type="entry name" value="MUR LIGASE FAMILY MEMBER"/>
    <property type="match status" value="1"/>
</dbReference>
<evidence type="ECO:0000259" key="1">
    <source>
        <dbReference type="Pfam" id="PF02875"/>
    </source>
</evidence>
<feature type="domain" description="Mur ligase C-terminal" evidence="1">
    <location>
        <begin position="1"/>
        <end position="69"/>
    </location>
</feature>
<proteinExistence type="predicted"/>
<reference evidence="2 3" key="1">
    <citation type="journal article" date="2015" name="Microbiome">
        <title>Genomic resolution of linkages in carbon, nitrogen, and sulfur cycling among widespread estuary sediment bacteria.</title>
        <authorList>
            <person name="Baker B.J."/>
            <person name="Lazar C.S."/>
            <person name="Teske A.P."/>
            <person name="Dick G.J."/>
        </authorList>
    </citation>
    <scope>NUCLEOTIDE SEQUENCE [LARGE SCALE GENOMIC DNA]</scope>
    <source>
        <strain evidence="2">DG_78</strain>
    </source>
</reference>
<dbReference type="AlphaFoldDB" id="A0A0S7YD78"/>
<dbReference type="GO" id="GO:0016881">
    <property type="term" value="F:acid-amino acid ligase activity"/>
    <property type="evidence" value="ECO:0007669"/>
    <property type="project" value="InterPro"/>
</dbReference>
<evidence type="ECO:0000313" key="3">
    <source>
        <dbReference type="Proteomes" id="UP000051012"/>
    </source>
</evidence>
<sequence length="96" mass="10746">MGAIASRLADLTILTSDNPRSESPREIITEIEHGMQNQNYKVIEDRREAICYAISSKRPHDIVLIAGKGHEEYQVIGNKTNAFDDAKVVGECFENL</sequence>
<name>A0A0S7YD78_UNCT6</name>
<dbReference type="PATRIC" id="fig|1703772.3.peg.1965"/>
<comment type="caution">
    <text evidence="2">The sequence shown here is derived from an EMBL/GenBank/DDBJ whole genome shotgun (WGS) entry which is preliminary data.</text>
</comment>
<dbReference type="EMBL" id="LJNI01000076">
    <property type="protein sequence ID" value="KPJ72415.1"/>
    <property type="molecule type" value="Genomic_DNA"/>
</dbReference>
<dbReference type="PANTHER" id="PTHR23135:SF4">
    <property type="entry name" value="UDP-N-ACETYLMURAMOYL-L-ALANYL-D-GLUTAMATE--2,6-DIAMINOPIMELATE LIGASE MURE HOMOLOG, CHLOROPLASTIC"/>
    <property type="match status" value="1"/>
</dbReference>
<dbReference type="InterPro" id="IPR036615">
    <property type="entry name" value="Mur_ligase_C_dom_sf"/>
</dbReference>
<dbReference type="Proteomes" id="UP000051012">
    <property type="component" value="Unassembled WGS sequence"/>
</dbReference>
<dbReference type="Gene3D" id="3.90.190.20">
    <property type="entry name" value="Mur ligase, C-terminal domain"/>
    <property type="match status" value="1"/>
</dbReference>
<dbReference type="Pfam" id="PF02875">
    <property type="entry name" value="Mur_ligase_C"/>
    <property type="match status" value="1"/>
</dbReference>
<gene>
    <name evidence="2" type="ORF">AMJ52_06450</name>
</gene>
<protein>
    <recommendedName>
        <fullName evidence="1">Mur ligase C-terminal domain-containing protein</fullName>
    </recommendedName>
</protein>
<dbReference type="InterPro" id="IPR004101">
    <property type="entry name" value="Mur_ligase_C"/>
</dbReference>
<accession>A0A0S7YD78</accession>